<organism evidence="3 4">
    <name type="scientific">Eiseniibacteriota bacterium</name>
    <dbReference type="NCBI Taxonomy" id="2212470"/>
    <lineage>
        <taxon>Bacteria</taxon>
        <taxon>Candidatus Eiseniibacteriota</taxon>
    </lineage>
</organism>
<dbReference type="InterPro" id="IPR052198">
    <property type="entry name" value="IorB_Oxidoreductase"/>
</dbReference>
<comment type="caution">
    <text evidence="3">The sequence shown here is derived from an EMBL/GenBank/DDBJ whole genome shotgun (WGS) entry which is preliminary data.</text>
</comment>
<evidence type="ECO:0000256" key="1">
    <source>
        <dbReference type="ARBA" id="ARBA00023002"/>
    </source>
</evidence>
<dbReference type="AlphaFoldDB" id="A0A933W3E3"/>
<dbReference type="PANTHER" id="PTHR43854">
    <property type="entry name" value="INDOLEPYRUVATE OXIDOREDUCTASE SUBUNIT IORB"/>
    <property type="match status" value="1"/>
</dbReference>
<evidence type="ECO:0000313" key="4">
    <source>
        <dbReference type="Proteomes" id="UP000696931"/>
    </source>
</evidence>
<gene>
    <name evidence="3" type="ORF">HZA61_16335</name>
</gene>
<accession>A0A933W3E3</accession>
<feature type="domain" description="Pyruvate/ketoisovalerate oxidoreductase catalytic" evidence="2">
    <location>
        <begin position="11"/>
        <end position="187"/>
    </location>
</feature>
<reference evidence="3" key="1">
    <citation type="submission" date="2020-07" db="EMBL/GenBank/DDBJ databases">
        <title>Huge and variable diversity of episymbiotic CPR bacteria and DPANN archaea in groundwater ecosystems.</title>
        <authorList>
            <person name="He C.Y."/>
            <person name="Keren R."/>
            <person name="Whittaker M."/>
            <person name="Farag I.F."/>
            <person name="Doudna J."/>
            <person name="Cate J.H.D."/>
            <person name="Banfield J.F."/>
        </authorList>
    </citation>
    <scope>NUCLEOTIDE SEQUENCE</scope>
    <source>
        <strain evidence="3">NC_groundwater_1813_Pr3_B-0.1um_71_17</strain>
    </source>
</reference>
<evidence type="ECO:0000259" key="2">
    <source>
        <dbReference type="Pfam" id="PF01558"/>
    </source>
</evidence>
<dbReference type="EMBL" id="JACRIW010000117">
    <property type="protein sequence ID" value="MBI5171055.1"/>
    <property type="molecule type" value="Genomic_DNA"/>
</dbReference>
<dbReference type="PANTHER" id="PTHR43854:SF1">
    <property type="entry name" value="INDOLEPYRUVATE OXIDOREDUCTASE SUBUNIT IORB"/>
    <property type="match status" value="1"/>
</dbReference>
<dbReference type="InterPro" id="IPR002869">
    <property type="entry name" value="Pyrv_flavodox_OxRed_cen"/>
</dbReference>
<keyword evidence="1" id="KW-0560">Oxidoreductase</keyword>
<dbReference type="Pfam" id="PF01558">
    <property type="entry name" value="POR"/>
    <property type="match status" value="1"/>
</dbReference>
<dbReference type="SUPFAM" id="SSF53323">
    <property type="entry name" value="Pyruvate-ferredoxin oxidoreductase, PFOR, domain III"/>
    <property type="match status" value="1"/>
</dbReference>
<name>A0A933W3E3_UNCEI</name>
<dbReference type="Proteomes" id="UP000696931">
    <property type="component" value="Unassembled WGS sequence"/>
</dbReference>
<dbReference type="NCBIfam" id="NF005324">
    <property type="entry name" value="PRK06853.1-4"/>
    <property type="match status" value="1"/>
</dbReference>
<proteinExistence type="predicted"/>
<dbReference type="GO" id="GO:0016903">
    <property type="term" value="F:oxidoreductase activity, acting on the aldehyde or oxo group of donors"/>
    <property type="evidence" value="ECO:0007669"/>
    <property type="project" value="InterPro"/>
</dbReference>
<sequence>MKYDIVLSGVGGQGVLSMAALIGRAAVLEGLNAKQSEVHGMAQRGGAVQAHLRLSDEVIESDLIPRGGADLVLSLEPVEALRYVAWLSPTGTLITSANALVNIPNYPEMDGILAKIRALPHSCVIEAERLADEAGHLQAVNTVMVGAASRLLPLKFESLEQSVRQTFARKGDAVLNVNLKAFASGRQAFA</sequence>
<dbReference type="InterPro" id="IPR019752">
    <property type="entry name" value="Pyrv/ketoisovalerate_OxRed_cat"/>
</dbReference>
<evidence type="ECO:0000313" key="3">
    <source>
        <dbReference type="EMBL" id="MBI5171055.1"/>
    </source>
</evidence>
<protein>
    <submittedName>
        <fullName evidence="3">Indolepyruvate oxidoreductase subunit beta</fullName>
    </submittedName>
</protein>
<dbReference type="Gene3D" id="3.40.920.10">
    <property type="entry name" value="Pyruvate-ferredoxin oxidoreductase, PFOR, domain III"/>
    <property type="match status" value="1"/>
</dbReference>